<dbReference type="PROSITE" id="PS51192">
    <property type="entry name" value="HELICASE_ATP_BIND_1"/>
    <property type="match status" value="1"/>
</dbReference>
<evidence type="ECO:0000256" key="1">
    <source>
        <dbReference type="ARBA" id="ARBA00022801"/>
    </source>
</evidence>
<accession>A0ABP3RAJ2</accession>
<evidence type="ECO:0000256" key="2">
    <source>
        <dbReference type="PROSITE-ProRule" id="PRU00325"/>
    </source>
</evidence>
<keyword evidence="7" id="KW-1185">Reference proteome</keyword>
<dbReference type="EMBL" id="BAAADS010000018">
    <property type="protein sequence ID" value="GAA0606657.1"/>
    <property type="molecule type" value="Genomic_DNA"/>
</dbReference>
<reference evidence="7" key="1">
    <citation type="journal article" date="2019" name="Int. J. Syst. Evol. Microbiol.">
        <title>The Global Catalogue of Microorganisms (GCM) 10K type strain sequencing project: providing services to taxonomists for standard genome sequencing and annotation.</title>
        <authorList>
            <consortium name="The Broad Institute Genomics Platform"/>
            <consortium name="The Broad Institute Genome Sequencing Center for Infectious Disease"/>
            <person name="Wu L."/>
            <person name="Ma J."/>
        </authorList>
    </citation>
    <scope>NUCLEOTIDE SEQUENCE [LARGE SCALE GENOMIC DNA]</scope>
    <source>
        <strain evidence="7">JCM 15395</strain>
    </source>
</reference>
<dbReference type="Pfam" id="PF00271">
    <property type="entry name" value="Helicase_C"/>
    <property type="match status" value="1"/>
</dbReference>
<keyword evidence="6" id="KW-0067">ATP-binding</keyword>
<keyword evidence="6" id="KW-0347">Helicase</keyword>
<dbReference type="Pfam" id="PF08455">
    <property type="entry name" value="SNF2_assoc"/>
    <property type="match status" value="1"/>
</dbReference>
<feature type="domain" description="SWIM-type" evidence="3">
    <location>
        <begin position="52"/>
        <end position="92"/>
    </location>
</feature>
<dbReference type="CDD" id="cd18793">
    <property type="entry name" value="SF2_C_SNF"/>
    <property type="match status" value="1"/>
</dbReference>
<organism evidence="6 7">
    <name type="scientific">Virgibacillus siamensis</name>
    <dbReference type="NCBI Taxonomy" id="480071"/>
    <lineage>
        <taxon>Bacteria</taxon>
        <taxon>Bacillati</taxon>
        <taxon>Bacillota</taxon>
        <taxon>Bacilli</taxon>
        <taxon>Bacillales</taxon>
        <taxon>Bacillaceae</taxon>
        <taxon>Virgibacillus</taxon>
    </lineage>
</organism>
<proteinExistence type="predicted"/>
<evidence type="ECO:0000313" key="6">
    <source>
        <dbReference type="EMBL" id="GAA0606657.1"/>
    </source>
</evidence>
<dbReference type="InterPro" id="IPR049730">
    <property type="entry name" value="SNF2/RAD54-like_C"/>
</dbReference>
<feature type="domain" description="Helicase C-terminal" evidence="5">
    <location>
        <begin position="886"/>
        <end position="1043"/>
    </location>
</feature>
<dbReference type="InterPro" id="IPR038718">
    <property type="entry name" value="SNF2-like_sf"/>
</dbReference>
<evidence type="ECO:0000313" key="7">
    <source>
        <dbReference type="Proteomes" id="UP001500866"/>
    </source>
</evidence>
<dbReference type="InterPro" id="IPR001650">
    <property type="entry name" value="Helicase_C-like"/>
</dbReference>
<dbReference type="SMART" id="SM00487">
    <property type="entry name" value="DEXDc"/>
    <property type="match status" value="1"/>
</dbReference>
<keyword evidence="1" id="KW-0378">Hydrolase</keyword>
<feature type="domain" description="Helicase ATP-binding" evidence="4">
    <location>
        <begin position="618"/>
        <end position="776"/>
    </location>
</feature>
<dbReference type="SMART" id="SM00490">
    <property type="entry name" value="HELICc"/>
    <property type="match status" value="1"/>
</dbReference>
<gene>
    <name evidence="6" type="ORF">GCM10009001_24860</name>
</gene>
<dbReference type="InterPro" id="IPR000330">
    <property type="entry name" value="SNF2_N"/>
</dbReference>
<dbReference type="Pfam" id="PF04434">
    <property type="entry name" value="SWIM"/>
    <property type="match status" value="1"/>
</dbReference>
<keyword evidence="2" id="KW-0479">Metal-binding</keyword>
<protein>
    <submittedName>
        <fullName evidence="6">DEAD/DEAH box helicase</fullName>
    </submittedName>
</protein>
<keyword evidence="2" id="KW-0863">Zinc-finger</keyword>
<comment type="caution">
    <text evidence="6">The sequence shown here is derived from an EMBL/GenBank/DDBJ whole genome shotgun (WGS) entry which is preliminary data.</text>
</comment>
<dbReference type="PANTHER" id="PTHR10799">
    <property type="entry name" value="SNF2/RAD54 HELICASE FAMILY"/>
    <property type="match status" value="1"/>
</dbReference>
<keyword evidence="6" id="KW-0547">Nucleotide-binding</keyword>
<dbReference type="InterPro" id="IPR027417">
    <property type="entry name" value="P-loop_NTPase"/>
</dbReference>
<dbReference type="Proteomes" id="UP001500866">
    <property type="component" value="Unassembled WGS sequence"/>
</dbReference>
<dbReference type="SUPFAM" id="SSF52540">
    <property type="entry name" value="P-loop containing nucleoside triphosphate hydrolases"/>
    <property type="match status" value="2"/>
</dbReference>
<dbReference type="PROSITE" id="PS51194">
    <property type="entry name" value="HELICASE_CTER"/>
    <property type="match status" value="1"/>
</dbReference>
<dbReference type="InterPro" id="IPR007527">
    <property type="entry name" value="Znf_SWIM"/>
</dbReference>
<dbReference type="Gene3D" id="3.40.50.300">
    <property type="entry name" value="P-loop containing nucleotide triphosphate hydrolases"/>
    <property type="match status" value="1"/>
</dbReference>
<dbReference type="Gene3D" id="3.40.50.10810">
    <property type="entry name" value="Tandem AAA-ATPase domain"/>
    <property type="match status" value="1"/>
</dbReference>
<name>A0ABP3RAJ2_9BACI</name>
<evidence type="ECO:0000259" key="5">
    <source>
        <dbReference type="PROSITE" id="PS51194"/>
    </source>
</evidence>
<keyword evidence="2" id="KW-0862">Zinc</keyword>
<dbReference type="InterPro" id="IPR013663">
    <property type="entry name" value="Helicase_SWF/SNF/SWI_bac"/>
</dbReference>
<evidence type="ECO:0000259" key="3">
    <source>
        <dbReference type="PROSITE" id="PS50966"/>
    </source>
</evidence>
<dbReference type="GO" id="GO:0004386">
    <property type="term" value="F:helicase activity"/>
    <property type="evidence" value="ECO:0007669"/>
    <property type="project" value="UniProtKB-KW"/>
</dbReference>
<dbReference type="Pfam" id="PF00176">
    <property type="entry name" value="SNF2-rel_dom"/>
    <property type="match status" value="1"/>
</dbReference>
<dbReference type="RefSeq" id="WP_343813560.1">
    <property type="nucleotide sequence ID" value="NZ_BAAADS010000018.1"/>
</dbReference>
<dbReference type="PROSITE" id="PS50966">
    <property type="entry name" value="ZF_SWIM"/>
    <property type="match status" value="1"/>
</dbReference>
<dbReference type="InterPro" id="IPR014001">
    <property type="entry name" value="Helicase_ATP-bd"/>
</dbReference>
<sequence length="1053" mass="121617">MINFSDVNIQKMFPSVVYRRGLEYFQNDRVRNLLYDINFDVWTASVAGTEDYFVEIETEEFNRGSINAYCDCPAYGTFGPCKHIAAVMLAIADRQSGGKKQFSRNYFASQSFMQSIASLNDFQAGVELTHRKKPLDVEYTCKWTYDHHLLLEMKAGDSRNLIVKNAAEFLSDVHEGREHYFTKRFTYDPSVHEIDEQDKEIFELLYNGIRNEKIYADRIFHYRDTPERTVVIPPLLAKTLLRLLVERDLTVETSAGKTYQDIEIVEDDLPFHFNLIKDDEGELVLEIEQLERMTYLKLYELIFIEGSFYFPSTDQIPVVEKISSLPPSQKNLTVPKQQADSFISEVLPPLKRVGDVQIDETVSSEIIQHPLVAKLYLEVKDGAIIGQLEYHYGEYQIDPFNGHDSKDAIIIRDVEKEQQVMHLIEHANFHYNGKELYINPDEDELYDFLYHMLPLMDDYVELYLTSAIRNMIVEQKPSPSTNVSLESSSNLLDIGFNIDGMDDSEINQVLNAVMERKRYYRLESGALMPLEGEEFSSIKQLMDDLDIRKEDMEEGNVRMPVFRGAQVDELIHTKKAYDPAFRKLLHQLKSPEEQVYPLPDGLQAELRNYQMTGYQWFKSLSNYYLGGILADDMGLGKTIQSIAYMLSEPSDKPHLIVAPSSVLYNWKNECEKFAPTLKTAILTGTPKEREKMIDEFSYMDVWITSYATLRQDIALYREKSFQTLILDEAQYIKNYATKTSKAIREIKASRRFALSGTPIENSIDELWAIFQVILPGLMPNQRAFKQKSHEKIASMTKPFILRRLKKDVLTELPEKIETVHVSELTKEQKNLYIGYWRQLQQEAAQSMEENGFNKNRMKILAGLTRLRQICCHPAVFADNYDGESGKLNQLMDTIRNAIANGKRMLIFSQFTSMHEIIIDRLAQEGIDYFYLHGHTPSQERVQMSERFNNGEKNVFLISLKAGGTGLNLTGADTVILYDLWWNPAVEDQATGRAHRFGQKNVVQVIRLITEGTIEEKIYELQQKKRELIDQVIQPGETMLSSLSEKDVRELLSI</sequence>
<evidence type="ECO:0000259" key="4">
    <source>
        <dbReference type="PROSITE" id="PS51192"/>
    </source>
</evidence>